<evidence type="ECO:0000313" key="3">
    <source>
        <dbReference type="Proteomes" id="UP001500689"/>
    </source>
</evidence>
<dbReference type="EMBL" id="BAAAZN010000030">
    <property type="protein sequence ID" value="GAA3584813.1"/>
    <property type="molecule type" value="Genomic_DNA"/>
</dbReference>
<feature type="compositionally biased region" description="Basic and acidic residues" evidence="1">
    <location>
        <begin position="23"/>
        <end position="43"/>
    </location>
</feature>
<feature type="compositionally biased region" description="Polar residues" evidence="1">
    <location>
        <begin position="80"/>
        <end position="96"/>
    </location>
</feature>
<accession>A0ABP6YJR5</accession>
<organism evidence="2 3">
    <name type="scientific">Amycolatopsis ultiminotia</name>
    <dbReference type="NCBI Taxonomy" id="543629"/>
    <lineage>
        <taxon>Bacteria</taxon>
        <taxon>Bacillati</taxon>
        <taxon>Actinomycetota</taxon>
        <taxon>Actinomycetes</taxon>
        <taxon>Pseudonocardiales</taxon>
        <taxon>Pseudonocardiaceae</taxon>
        <taxon>Amycolatopsis</taxon>
    </lineage>
</organism>
<evidence type="ECO:0000256" key="1">
    <source>
        <dbReference type="SAM" id="MobiDB-lite"/>
    </source>
</evidence>
<dbReference type="Proteomes" id="UP001500689">
    <property type="component" value="Unassembled WGS sequence"/>
</dbReference>
<gene>
    <name evidence="2" type="ORF">GCM10022222_81820</name>
</gene>
<protein>
    <submittedName>
        <fullName evidence="2">Uncharacterized protein</fullName>
    </submittedName>
</protein>
<reference evidence="3" key="1">
    <citation type="journal article" date="2019" name="Int. J. Syst. Evol. Microbiol.">
        <title>The Global Catalogue of Microorganisms (GCM) 10K type strain sequencing project: providing services to taxonomists for standard genome sequencing and annotation.</title>
        <authorList>
            <consortium name="The Broad Institute Genomics Platform"/>
            <consortium name="The Broad Institute Genome Sequencing Center for Infectious Disease"/>
            <person name="Wu L."/>
            <person name="Ma J."/>
        </authorList>
    </citation>
    <scope>NUCLEOTIDE SEQUENCE [LARGE SCALE GENOMIC DNA]</scope>
    <source>
        <strain evidence="3">JCM 16898</strain>
    </source>
</reference>
<sequence length="136" mass="15000">MRRPADTVAEWRRAARAGRQPRKQTDSDRCRRPVRARNVDAIRTRRSRQSWRPGSAAAEYRCRTISAGSRVPDPEHTAARTGNSESSCGSWMTTPSGLRLSRPTALGSRSASPSASRTRPELVCGLPGTEVSTPRR</sequence>
<comment type="caution">
    <text evidence="2">The sequence shown here is derived from an EMBL/GenBank/DDBJ whole genome shotgun (WGS) entry which is preliminary data.</text>
</comment>
<proteinExistence type="predicted"/>
<feature type="region of interest" description="Disordered" evidence="1">
    <location>
        <begin position="1"/>
        <end position="136"/>
    </location>
</feature>
<feature type="compositionally biased region" description="Low complexity" evidence="1">
    <location>
        <begin position="108"/>
        <end position="117"/>
    </location>
</feature>
<evidence type="ECO:0000313" key="2">
    <source>
        <dbReference type="EMBL" id="GAA3584813.1"/>
    </source>
</evidence>
<keyword evidence="3" id="KW-1185">Reference proteome</keyword>
<name>A0ABP6YJR5_9PSEU</name>